<dbReference type="GO" id="GO:0006606">
    <property type="term" value="P:protein import into nucleus"/>
    <property type="evidence" value="ECO:0007669"/>
    <property type="project" value="TreeGrafter"/>
</dbReference>
<organism evidence="5 6">
    <name type="scientific">Chiloscyllium punctatum</name>
    <name type="common">Brownbanded bambooshark</name>
    <name type="synonym">Hemiscyllium punctatum</name>
    <dbReference type="NCBI Taxonomy" id="137246"/>
    <lineage>
        <taxon>Eukaryota</taxon>
        <taxon>Metazoa</taxon>
        <taxon>Chordata</taxon>
        <taxon>Craniata</taxon>
        <taxon>Vertebrata</taxon>
        <taxon>Chondrichthyes</taxon>
        <taxon>Elasmobranchii</taxon>
        <taxon>Galeomorphii</taxon>
        <taxon>Galeoidea</taxon>
        <taxon>Orectolobiformes</taxon>
        <taxon>Hemiscylliidae</taxon>
        <taxon>Chiloscyllium</taxon>
    </lineage>
</organism>
<comment type="caution">
    <text evidence="5">The sequence shown here is derived from an EMBL/GenBank/DDBJ whole genome shotgun (WGS) entry which is preliminary data.</text>
</comment>
<protein>
    <recommendedName>
        <fullName evidence="4">PSI domain-containing protein</fullName>
    </recommendedName>
</protein>
<feature type="transmembrane region" description="Helical" evidence="3">
    <location>
        <begin position="117"/>
        <end position="141"/>
    </location>
</feature>
<keyword evidence="3" id="KW-1133">Transmembrane helix</keyword>
<dbReference type="AlphaFoldDB" id="A0A401RS94"/>
<keyword evidence="3" id="KW-0472">Membrane</keyword>
<evidence type="ECO:0000256" key="2">
    <source>
        <dbReference type="SAM" id="Coils"/>
    </source>
</evidence>
<proteinExistence type="predicted"/>
<feature type="domain" description="PSI" evidence="4">
    <location>
        <begin position="58"/>
        <end position="111"/>
    </location>
</feature>
<reference evidence="5 6" key="1">
    <citation type="journal article" date="2018" name="Nat. Ecol. Evol.">
        <title>Shark genomes provide insights into elasmobranch evolution and the origin of vertebrates.</title>
        <authorList>
            <person name="Hara Y"/>
            <person name="Yamaguchi K"/>
            <person name="Onimaru K"/>
            <person name="Kadota M"/>
            <person name="Koyanagi M"/>
            <person name="Keeley SD"/>
            <person name="Tatsumi K"/>
            <person name="Tanaka K"/>
            <person name="Motone F"/>
            <person name="Kageyama Y"/>
            <person name="Nozu R"/>
            <person name="Adachi N"/>
            <person name="Nishimura O"/>
            <person name="Nakagawa R"/>
            <person name="Tanegashima C"/>
            <person name="Kiyatake I"/>
            <person name="Matsumoto R"/>
            <person name="Murakumo K"/>
            <person name="Nishida K"/>
            <person name="Terakita A"/>
            <person name="Kuratani S"/>
            <person name="Sato K"/>
            <person name="Hyodo S Kuraku.S."/>
        </authorList>
    </citation>
    <scope>NUCLEOTIDE SEQUENCE [LARGE SCALE GENOMIC DNA]</scope>
</reference>
<dbReference type="EMBL" id="BEZZ01000002">
    <property type="protein sequence ID" value="GCC21023.1"/>
    <property type="molecule type" value="Genomic_DNA"/>
</dbReference>
<gene>
    <name evidence="5" type="ORF">chiPu_0000184</name>
</gene>
<keyword evidence="3" id="KW-0812">Transmembrane</keyword>
<evidence type="ECO:0000256" key="3">
    <source>
        <dbReference type="SAM" id="Phobius"/>
    </source>
</evidence>
<feature type="non-terminal residue" evidence="5">
    <location>
        <position position="1"/>
    </location>
</feature>
<dbReference type="PANTHER" id="PTHR15191:SF3">
    <property type="entry name" value="PITUITARY TUMOR-TRANSFORMING GENE PROTEIN-BINDING FACTOR"/>
    <property type="match status" value="1"/>
</dbReference>
<accession>A0A401RS94</accession>
<keyword evidence="1" id="KW-0325">Glycoprotein</keyword>
<evidence type="ECO:0000259" key="4">
    <source>
        <dbReference type="SMART" id="SM00423"/>
    </source>
</evidence>
<dbReference type="InterPro" id="IPR016201">
    <property type="entry name" value="PSI"/>
</dbReference>
<dbReference type="GO" id="GO:0005634">
    <property type="term" value="C:nucleus"/>
    <property type="evidence" value="ECO:0007669"/>
    <property type="project" value="TreeGrafter"/>
</dbReference>
<evidence type="ECO:0000313" key="6">
    <source>
        <dbReference type="Proteomes" id="UP000287033"/>
    </source>
</evidence>
<dbReference type="SMART" id="SM00423">
    <property type="entry name" value="PSI"/>
    <property type="match status" value="1"/>
</dbReference>
<feature type="coiled-coil region" evidence="2">
    <location>
        <begin position="149"/>
        <end position="183"/>
    </location>
</feature>
<dbReference type="OMA" id="RNISCLW"/>
<keyword evidence="6" id="KW-1185">Reference proteome</keyword>
<dbReference type="InterPro" id="IPR052304">
    <property type="entry name" value="PTTG1IP"/>
</dbReference>
<feature type="transmembrane region" description="Helical" evidence="3">
    <location>
        <begin position="34"/>
        <end position="52"/>
    </location>
</feature>
<evidence type="ECO:0000256" key="1">
    <source>
        <dbReference type="ARBA" id="ARBA00023180"/>
    </source>
</evidence>
<dbReference type="PANTHER" id="PTHR15191">
    <property type="entry name" value="PROTEIN CBG20567"/>
    <property type="match status" value="1"/>
</dbReference>
<dbReference type="OrthoDB" id="5829916at2759"/>
<name>A0A401RS94_CHIPU</name>
<evidence type="ECO:0000313" key="5">
    <source>
        <dbReference type="EMBL" id="GCC21023.1"/>
    </source>
</evidence>
<keyword evidence="2" id="KW-0175">Coiled coil</keyword>
<dbReference type="Proteomes" id="UP000287033">
    <property type="component" value="Unassembled WGS sequence"/>
</dbReference>
<dbReference type="GO" id="GO:0005737">
    <property type="term" value="C:cytoplasm"/>
    <property type="evidence" value="ECO:0007669"/>
    <property type="project" value="TreeGrafter"/>
</dbReference>
<sequence>GCGAGACAPLCLGRGFLGRSEKESENMLVGMRQMFVLLFVLFMVPVGSQVTLGPTMRDCSDFTNTSCEECLENVSCLWCFVDQRCMKYPVETIIPSNSICPLNEARWGVCWVNFECLIIAMSVVGGLILLPLVCCCCYCCCKKNVCRCCKRKSLSYDEEEEILAKLQEERKQYRKKRDADKKARYDEICKKYGLLQNSDHLYSKFENE</sequence>